<evidence type="ECO:0000256" key="9">
    <source>
        <dbReference type="SAM" id="Phobius"/>
    </source>
</evidence>
<reference evidence="11 12" key="1">
    <citation type="submission" date="2018-12" db="EMBL/GenBank/DDBJ databases">
        <title>First genome draft of Desulfovibrio legallis sp. nov.</title>
        <authorList>
            <person name="Ben Dhia O."/>
            <person name="Najjari A."/>
            <person name="Ferjani R."/>
            <person name="Fhoula I."/>
            <person name="Fardeau M.-L."/>
            <person name="Boudabbous A."/>
            <person name="Ouzari H.I."/>
        </authorList>
    </citation>
    <scope>NUCLEOTIDE SEQUENCE [LARGE SCALE GENOMIC DNA]</scope>
    <source>
        <strain evidence="11 12">H1T</strain>
    </source>
</reference>
<keyword evidence="5 9" id="KW-0812">Transmembrane</keyword>
<comment type="similarity">
    <text evidence="8">Belongs to the TRAP transporter small permease family.</text>
</comment>
<dbReference type="Proteomes" id="UP000292919">
    <property type="component" value="Unassembled WGS sequence"/>
</dbReference>
<dbReference type="GO" id="GO:0005886">
    <property type="term" value="C:plasma membrane"/>
    <property type="evidence" value="ECO:0007669"/>
    <property type="project" value="UniProtKB-SubCell"/>
</dbReference>
<keyword evidence="4" id="KW-0997">Cell inner membrane</keyword>
<protein>
    <submittedName>
        <fullName evidence="11">TRAP transporter small permease subunit</fullName>
    </submittedName>
</protein>
<gene>
    <name evidence="11" type="ORF">EB812_03150</name>
</gene>
<evidence type="ECO:0000259" key="10">
    <source>
        <dbReference type="Pfam" id="PF04290"/>
    </source>
</evidence>
<dbReference type="Pfam" id="PF04290">
    <property type="entry name" value="DctQ"/>
    <property type="match status" value="1"/>
</dbReference>
<dbReference type="RefSeq" id="WP_118229782.1">
    <property type="nucleotide sequence ID" value="NZ_DBFBQU010000153.1"/>
</dbReference>
<feature type="transmembrane region" description="Helical" evidence="9">
    <location>
        <begin position="140"/>
        <end position="158"/>
    </location>
</feature>
<evidence type="ECO:0000256" key="8">
    <source>
        <dbReference type="ARBA" id="ARBA00038436"/>
    </source>
</evidence>
<evidence type="ECO:0000256" key="2">
    <source>
        <dbReference type="ARBA" id="ARBA00022448"/>
    </source>
</evidence>
<keyword evidence="7 9" id="KW-0472">Membrane</keyword>
<evidence type="ECO:0000256" key="5">
    <source>
        <dbReference type="ARBA" id="ARBA00022692"/>
    </source>
</evidence>
<feature type="transmembrane region" description="Helical" evidence="9">
    <location>
        <begin position="18"/>
        <end position="39"/>
    </location>
</feature>
<comment type="caution">
    <text evidence="11">The sequence shown here is derived from an EMBL/GenBank/DDBJ whole genome shotgun (WGS) entry which is preliminary data.</text>
</comment>
<keyword evidence="2" id="KW-0813">Transport</keyword>
<name>A0A6H3FCX5_9BACT</name>
<evidence type="ECO:0000256" key="7">
    <source>
        <dbReference type="ARBA" id="ARBA00023136"/>
    </source>
</evidence>
<dbReference type="PANTHER" id="PTHR35011">
    <property type="entry name" value="2,3-DIKETO-L-GULONATE TRAP TRANSPORTER SMALL PERMEASE PROTEIN YIAM"/>
    <property type="match status" value="1"/>
</dbReference>
<feature type="transmembrane region" description="Helical" evidence="9">
    <location>
        <begin position="96"/>
        <end position="120"/>
    </location>
</feature>
<feature type="domain" description="Tripartite ATP-independent periplasmic transporters DctQ component" evidence="10">
    <location>
        <begin position="30"/>
        <end position="162"/>
    </location>
</feature>
<dbReference type="PANTHER" id="PTHR35011:SF4">
    <property type="entry name" value="SLL1102 PROTEIN"/>
    <property type="match status" value="1"/>
</dbReference>
<feature type="transmembrane region" description="Helical" evidence="9">
    <location>
        <begin position="54"/>
        <end position="75"/>
    </location>
</feature>
<evidence type="ECO:0000256" key="6">
    <source>
        <dbReference type="ARBA" id="ARBA00022989"/>
    </source>
</evidence>
<accession>A0A6H3FCX5</accession>
<organism evidence="11 12">
    <name type="scientific">Desulfovibrio legallii</name>
    <dbReference type="NCBI Taxonomy" id="571438"/>
    <lineage>
        <taxon>Bacteria</taxon>
        <taxon>Pseudomonadati</taxon>
        <taxon>Thermodesulfobacteriota</taxon>
        <taxon>Desulfovibrionia</taxon>
        <taxon>Desulfovibrionales</taxon>
        <taxon>Desulfovibrionaceae</taxon>
        <taxon>Desulfovibrio</taxon>
    </lineage>
</organism>
<dbReference type="AlphaFoldDB" id="A0A6H3FCX5"/>
<evidence type="ECO:0000313" key="11">
    <source>
        <dbReference type="EMBL" id="TBH81102.1"/>
    </source>
</evidence>
<dbReference type="InterPro" id="IPR055348">
    <property type="entry name" value="DctQ"/>
</dbReference>
<evidence type="ECO:0000256" key="3">
    <source>
        <dbReference type="ARBA" id="ARBA00022475"/>
    </source>
</evidence>
<dbReference type="InterPro" id="IPR007387">
    <property type="entry name" value="TRAP_DctQ"/>
</dbReference>
<evidence type="ECO:0000313" key="12">
    <source>
        <dbReference type="Proteomes" id="UP000292919"/>
    </source>
</evidence>
<sequence length="201" mass="22860">MPGFIKLYVRYVDAVNRLVGRCVLYIIFVMMGILLYSAFSRYFLDSPVIWGVEMAQFCMVAYYILGGGFALLVNAHVRLDVFYARWNWRNQAKADVCTSVFLIVYLGFLLYGCLSSTWYSIEFSQHNNTAWAPPLAPIKIIMGTGIALTLLQAFSEFFKALARSRGLIIEENIPERLIVEGNLEELQGTTEKQQQSAQDKP</sequence>
<comment type="subcellular location">
    <subcellularLocation>
        <location evidence="1">Cell inner membrane</location>
        <topology evidence="1">Multi-pass membrane protein</topology>
    </subcellularLocation>
</comment>
<keyword evidence="6 9" id="KW-1133">Transmembrane helix</keyword>
<evidence type="ECO:0000256" key="4">
    <source>
        <dbReference type="ARBA" id="ARBA00022519"/>
    </source>
</evidence>
<keyword evidence="3" id="KW-1003">Cell membrane</keyword>
<dbReference type="EMBL" id="SIXC01000003">
    <property type="protein sequence ID" value="TBH81102.1"/>
    <property type="molecule type" value="Genomic_DNA"/>
</dbReference>
<keyword evidence="12" id="KW-1185">Reference proteome</keyword>
<proteinExistence type="inferred from homology"/>
<evidence type="ECO:0000256" key="1">
    <source>
        <dbReference type="ARBA" id="ARBA00004429"/>
    </source>
</evidence>